<dbReference type="SUPFAM" id="SSF52540">
    <property type="entry name" value="P-loop containing nucleoside triphosphate hydrolases"/>
    <property type="match status" value="1"/>
</dbReference>
<evidence type="ECO:0000256" key="5">
    <source>
        <dbReference type="ARBA" id="ARBA00022840"/>
    </source>
</evidence>
<dbReference type="PANTHER" id="PTHR43788:SF8">
    <property type="entry name" value="DNA-BINDING PROTEIN SMUBP-2"/>
    <property type="match status" value="1"/>
</dbReference>
<evidence type="ECO:0000259" key="7">
    <source>
        <dbReference type="Pfam" id="PF13086"/>
    </source>
</evidence>
<name>A0A1H8GJ80_9BACT</name>
<keyword evidence="5" id="KW-0067">ATP-binding</keyword>
<feature type="domain" description="DNA2/NAM7 helicase-like C-terminal" evidence="8">
    <location>
        <begin position="892"/>
        <end position="997"/>
    </location>
</feature>
<evidence type="ECO:0000313" key="9">
    <source>
        <dbReference type="EMBL" id="SEN44062.1"/>
    </source>
</evidence>
<dbReference type="GO" id="GO:0016787">
    <property type="term" value="F:hydrolase activity"/>
    <property type="evidence" value="ECO:0007669"/>
    <property type="project" value="UniProtKB-KW"/>
</dbReference>
<dbReference type="OrthoDB" id="9757917at2"/>
<dbReference type="RefSeq" id="WP_089919809.1">
    <property type="nucleotide sequence ID" value="NZ_FOBB01000010.1"/>
</dbReference>
<comment type="similarity">
    <text evidence="1">Belongs to the DNA2/NAM7 helicase family.</text>
</comment>
<evidence type="ECO:0000259" key="8">
    <source>
        <dbReference type="Pfam" id="PF13087"/>
    </source>
</evidence>
<keyword evidence="3" id="KW-0378">Hydrolase</keyword>
<protein>
    <submittedName>
        <fullName evidence="9">Superfamily I DNA and/or RNA helicase</fullName>
    </submittedName>
</protein>
<dbReference type="GO" id="GO:0005524">
    <property type="term" value="F:ATP binding"/>
    <property type="evidence" value="ECO:0007669"/>
    <property type="project" value="UniProtKB-KW"/>
</dbReference>
<keyword evidence="2" id="KW-0547">Nucleotide-binding</keyword>
<dbReference type="PANTHER" id="PTHR43788">
    <property type="entry name" value="DNA2/NAM7 HELICASE FAMILY MEMBER"/>
    <property type="match status" value="1"/>
</dbReference>
<dbReference type="Proteomes" id="UP000198984">
    <property type="component" value="Unassembled WGS sequence"/>
</dbReference>
<organism evidence="9 10">
    <name type="scientific">Chitinophaga rupis</name>
    <dbReference type="NCBI Taxonomy" id="573321"/>
    <lineage>
        <taxon>Bacteria</taxon>
        <taxon>Pseudomonadati</taxon>
        <taxon>Bacteroidota</taxon>
        <taxon>Chitinophagia</taxon>
        <taxon>Chitinophagales</taxon>
        <taxon>Chitinophagaceae</taxon>
        <taxon>Chitinophaga</taxon>
    </lineage>
</organism>
<feature type="domain" description="DNA2/NAM7 helicase helicase" evidence="7">
    <location>
        <begin position="273"/>
        <end position="784"/>
    </location>
</feature>
<keyword evidence="6" id="KW-0175">Coiled coil</keyword>
<accession>A0A1H8GJ80</accession>
<proteinExistence type="inferred from homology"/>
<dbReference type="Pfam" id="PF13087">
    <property type="entry name" value="AAA_12"/>
    <property type="match status" value="1"/>
</dbReference>
<dbReference type="AlphaFoldDB" id="A0A1H8GJ80"/>
<reference evidence="9 10" key="1">
    <citation type="submission" date="2016-10" db="EMBL/GenBank/DDBJ databases">
        <authorList>
            <person name="de Groot N.N."/>
        </authorList>
    </citation>
    <scope>NUCLEOTIDE SEQUENCE [LARGE SCALE GENOMIC DNA]</scope>
    <source>
        <strain evidence="9 10">DSM 21039</strain>
    </source>
</reference>
<dbReference type="Gene3D" id="3.40.50.300">
    <property type="entry name" value="P-loop containing nucleotide triphosphate hydrolases"/>
    <property type="match status" value="2"/>
</dbReference>
<evidence type="ECO:0000256" key="6">
    <source>
        <dbReference type="SAM" id="Coils"/>
    </source>
</evidence>
<dbReference type="STRING" id="573321.SAMN04488505_110160"/>
<keyword evidence="4 9" id="KW-0347">Helicase</keyword>
<feature type="coiled-coil region" evidence="6">
    <location>
        <begin position="574"/>
        <end position="622"/>
    </location>
</feature>
<dbReference type="GO" id="GO:0003678">
    <property type="term" value="F:DNA helicase activity"/>
    <property type="evidence" value="ECO:0007669"/>
    <property type="project" value="UniProtKB-ARBA"/>
</dbReference>
<evidence type="ECO:0000256" key="1">
    <source>
        <dbReference type="ARBA" id="ARBA00007913"/>
    </source>
</evidence>
<dbReference type="CDD" id="cd18808">
    <property type="entry name" value="SF1_C_Upf1"/>
    <property type="match status" value="1"/>
</dbReference>
<dbReference type="InterPro" id="IPR041677">
    <property type="entry name" value="DNA2/NAM7_AAA_11"/>
</dbReference>
<sequence length="1012" mass="114558">MKKQKNILSFWKDIEIFSLPDVPRDAKILDFNKPLPWELPYVPEANSNLRHFIFLGKHSKEHIVKLIEEQAGYEPDGDFKEKPTGDTCMATLILDEQGCLVAENPYLQASYIHGLKCLQDGVSLSTLNDRLSEVQDQFTERHPINPDAENLEKSLSPVITTAHLMKEIEVLNKLGIKGMPCEEQVYVQSIRVSKRAKNDIPFLNSFYLDDLQQLLNTKETFGKGLRQYLTEEVSEKPKVDFLKDVNAVFEALNPAQLPAGRWPSNPLFSLYTAQLGAVSTCLSELADSGILGVNGPPGTGKTTLLSDVVAEIIVQRAQQLMQVGVTGLFNKGTKLEMDDRFAYYFLTKSKIFDDVGIVVASNNNSAVENISKELPDERKIDRNTFTDASYFTDHSQQLIDGKSWGALAAALGNAENRTNFKGRFWYKNEKTSGFQEFLKSIYSNTEGEDRTPEYQDLFDNTKAELHVLLKEFGDFKKDASDFYQMIPAYFEDRELAAEIKGKIQIVIEHLQSIHTDTQSLLQKITVIEKDISQVQHRIQLHQSVKPRFFFFKKLFNTAGFKRWNNPFLSLLAEYNNLSDERGVFRKKLDELETKIDAKEKDKRSLEQQLATIIQRITNYNDRRRNLHEFYGIDYRNIPDEHLLEALQSDKKEFHKSNPWSSAGINKLRSEIFLKSLKLHEYAVLSNAKQFRNNIGLLIDLMDGKAEVSDRIALSLWQSFFFCIPVISTTLASVSRLFRSLGKESIGWVLLDEAGQATPQSVAGIIYRAKRTVIIGDPLQIEPVVTIPGTLIKILNATYKNDLVWSPLRSSAQVLADRVTAIGSWMDQGGDEPIWTGFPLRTHRRCNSPMFDISNEIAYSGQMVKAIDDVPFDCALGNSQWFDITGSTINKKHIVKEEIDLLKEKIQLLGKPGDSIFVISPFKTVAVACIEAISKINSNVQCGTIHTFQGKEADIVFLVLGSDPGNNGSRAWASKTPNMLNVAVTRARRKFYVIGSKKHWKTHKYFKVLSSSL</sequence>
<dbReference type="InterPro" id="IPR047187">
    <property type="entry name" value="SF1_C_Upf1"/>
</dbReference>
<evidence type="ECO:0000256" key="4">
    <source>
        <dbReference type="ARBA" id="ARBA00022806"/>
    </source>
</evidence>
<dbReference type="EMBL" id="FOBB01000010">
    <property type="protein sequence ID" value="SEN44062.1"/>
    <property type="molecule type" value="Genomic_DNA"/>
</dbReference>
<dbReference type="InterPro" id="IPR041679">
    <property type="entry name" value="DNA2/NAM7-like_C"/>
</dbReference>
<dbReference type="Pfam" id="PF13086">
    <property type="entry name" value="AAA_11"/>
    <property type="match status" value="1"/>
</dbReference>
<evidence type="ECO:0000313" key="10">
    <source>
        <dbReference type="Proteomes" id="UP000198984"/>
    </source>
</evidence>
<dbReference type="InterPro" id="IPR050534">
    <property type="entry name" value="Coronavir_polyprotein_1ab"/>
</dbReference>
<gene>
    <name evidence="9" type="ORF">SAMN04488505_110160</name>
</gene>
<dbReference type="InterPro" id="IPR027417">
    <property type="entry name" value="P-loop_NTPase"/>
</dbReference>
<evidence type="ECO:0000256" key="2">
    <source>
        <dbReference type="ARBA" id="ARBA00022741"/>
    </source>
</evidence>
<evidence type="ECO:0000256" key="3">
    <source>
        <dbReference type="ARBA" id="ARBA00022801"/>
    </source>
</evidence>
<keyword evidence="10" id="KW-1185">Reference proteome</keyword>